<evidence type="ECO:0000256" key="4">
    <source>
        <dbReference type="ARBA" id="ARBA00023163"/>
    </source>
</evidence>
<keyword evidence="7" id="KW-1185">Reference proteome</keyword>
<protein>
    <submittedName>
        <fullName evidence="6">LysR family transcriptional regulator</fullName>
    </submittedName>
</protein>
<accession>A0ABY4JP24</accession>
<organism evidence="6 7">
    <name type="scientific">Gottfriedia acidiceleris</name>
    <dbReference type="NCBI Taxonomy" id="371036"/>
    <lineage>
        <taxon>Bacteria</taxon>
        <taxon>Bacillati</taxon>
        <taxon>Bacillota</taxon>
        <taxon>Bacilli</taxon>
        <taxon>Bacillales</taxon>
        <taxon>Bacillaceae</taxon>
        <taxon>Gottfriedia</taxon>
    </lineage>
</organism>
<reference evidence="6 7" key="1">
    <citation type="submission" date="2022-04" db="EMBL/GenBank/DDBJ databases">
        <title>Mechanism of arsenic methylation and mitigation arsenic toxicity by Bacillus sp. LH14 from an Arsenic-Contaminated Paddy Soil.</title>
        <authorList>
            <person name="Wang D."/>
        </authorList>
    </citation>
    <scope>NUCLEOTIDE SEQUENCE [LARGE SCALE GENOMIC DNA]</scope>
    <source>
        <strain evidence="6 7">LH14</strain>
    </source>
</reference>
<dbReference type="PANTHER" id="PTHR30126">
    <property type="entry name" value="HTH-TYPE TRANSCRIPTIONAL REGULATOR"/>
    <property type="match status" value="1"/>
</dbReference>
<name>A0ABY4JP24_9BACI</name>
<proteinExistence type="inferred from homology"/>
<dbReference type="InterPro" id="IPR036390">
    <property type="entry name" value="WH_DNA-bd_sf"/>
</dbReference>
<feature type="domain" description="HTH lysR-type" evidence="5">
    <location>
        <begin position="1"/>
        <end position="58"/>
    </location>
</feature>
<evidence type="ECO:0000256" key="3">
    <source>
        <dbReference type="ARBA" id="ARBA00023125"/>
    </source>
</evidence>
<dbReference type="Gene3D" id="3.40.190.290">
    <property type="match status" value="1"/>
</dbReference>
<evidence type="ECO:0000256" key="1">
    <source>
        <dbReference type="ARBA" id="ARBA00009437"/>
    </source>
</evidence>
<dbReference type="SUPFAM" id="SSF53850">
    <property type="entry name" value="Periplasmic binding protein-like II"/>
    <property type="match status" value="1"/>
</dbReference>
<keyword evidence="4" id="KW-0804">Transcription</keyword>
<dbReference type="EMBL" id="CP096034">
    <property type="protein sequence ID" value="UPM55237.1"/>
    <property type="molecule type" value="Genomic_DNA"/>
</dbReference>
<dbReference type="Pfam" id="PF03466">
    <property type="entry name" value="LysR_substrate"/>
    <property type="match status" value="1"/>
</dbReference>
<dbReference type="InterPro" id="IPR036388">
    <property type="entry name" value="WH-like_DNA-bd_sf"/>
</dbReference>
<dbReference type="Pfam" id="PF00126">
    <property type="entry name" value="HTH_1"/>
    <property type="match status" value="1"/>
</dbReference>
<comment type="similarity">
    <text evidence="1">Belongs to the LysR transcriptional regulatory family.</text>
</comment>
<evidence type="ECO:0000313" key="6">
    <source>
        <dbReference type="EMBL" id="UPM55237.1"/>
    </source>
</evidence>
<dbReference type="InterPro" id="IPR005119">
    <property type="entry name" value="LysR_subst-bd"/>
</dbReference>
<dbReference type="PRINTS" id="PR00039">
    <property type="entry name" value="HTHLYSR"/>
</dbReference>
<gene>
    <name evidence="6" type="ORF">MY490_05190</name>
</gene>
<dbReference type="CDD" id="cd05466">
    <property type="entry name" value="PBP2_LTTR_substrate"/>
    <property type="match status" value="1"/>
</dbReference>
<dbReference type="PROSITE" id="PS50931">
    <property type="entry name" value="HTH_LYSR"/>
    <property type="match status" value="1"/>
</dbReference>
<keyword evidence="2" id="KW-0805">Transcription regulation</keyword>
<evidence type="ECO:0000259" key="5">
    <source>
        <dbReference type="PROSITE" id="PS50931"/>
    </source>
</evidence>
<dbReference type="InterPro" id="IPR000847">
    <property type="entry name" value="LysR_HTH_N"/>
</dbReference>
<keyword evidence="3" id="KW-0238">DNA-binding</keyword>
<dbReference type="SUPFAM" id="SSF46785">
    <property type="entry name" value="Winged helix' DNA-binding domain"/>
    <property type="match status" value="1"/>
</dbReference>
<sequence>MRIEQFLYITEIAKTGSIATTAQRLYVSSPSISLAISSLEEELGVKIFERSRTGLEPTETGKKLIIKAQKILNNIEELRQESQVNASQITGSLTISADPAISRSLIPKTFAEVKAKFPGINPEIKDASSSQVRKDVLNGDADIGLICYPSGLREENQLLITTHIIDNPWLLCFRKDSELASKDNLTIEDIQQYPLAANLSDFDRRKFHSMVFRENSNLNFNVLVQSQQTETKKHFISQGLAIGFESSLSIKSDPFYQSEDIIVKPVLGINNNFSYYCIRLKSKFFSAAAKEFLKELKLQAENFKD</sequence>
<dbReference type="PANTHER" id="PTHR30126:SF6">
    <property type="entry name" value="HTH-TYPE TRANSCRIPTIONAL REGULATOR CYSB-RELATED"/>
    <property type="match status" value="1"/>
</dbReference>
<dbReference type="Gene3D" id="1.10.10.10">
    <property type="entry name" value="Winged helix-like DNA-binding domain superfamily/Winged helix DNA-binding domain"/>
    <property type="match status" value="1"/>
</dbReference>
<dbReference type="Proteomes" id="UP000830639">
    <property type="component" value="Chromosome"/>
</dbReference>
<dbReference type="RefSeq" id="WP_248268277.1">
    <property type="nucleotide sequence ID" value="NZ_CP096034.1"/>
</dbReference>
<evidence type="ECO:0000256" key="2">
    <source>
        <dbReference type="ARBA" id="ARBA00023015"/>
    </source>
</evidence>
<evidence type="ECO:0000313" key="7">
    <source>
        <dbReference type="Proteomes" id="UP000830639"/>
    </source>
</evidence>